<dbReference type="InterPro" id="IPR000682">
    <property type="entry name" value="PCMT"/>
</dbReference>
<dbReference type="Gene3D" id="3.40.50.150">
    <property type="entry name" value="Vaccinia Virus protein VP39"/>
    <property type="match status" value="1"/>
</dbReference>
<evidence type="ECO:0000256" key="8">
    <source>
        <dbReference type="ARBA" id="ARBA00022691"/>
    </source>
</evidence>
<keyword evidence="6" id="KW-0489">Methyltransferase</keyword>
<evidence type="ECO:0000256" key="1">
    <source>
        <dbReference type="ARBA" id="ARBA00004496"/>
    </source>
</evidence>
<sequence>MGMAQQSGNPPSCFDRSHPGELVSQVNWKPLAENLASVLEGSDDLVSPHWKQAFEEVPRHIFVPRYFQNQGGVPTRWKPLDTADGGDWLNPIYTNATLVTRLDPETAKSADGLFTGVPTSSSTQPSLTARMLEALDVQPGDWVLDGGTGTGYQTALIAHRLESADQLVTADIDPDLTSEALLNLEAIGITPNVLTVDVRDWTWPPESFDKVIITCALPRITETLRSAVAPGGRLVANLFPPLSGGLAVLDRMPDGSLEGRFQAGGGSFMAARTTAPAPPPPLASGPVGAQGETHVPVTAFDSYHFTFLLASTLPGAVLQYGTDDEGHTMRRLVMPDGAWAEGIFVGEQTRFRETGDRGIWDTIESWWGWFVDHDMPKWDRFGLSVSDEEHRLWYETPEGLSWRLPA</sequence>
<evidence type="ECO:0000256" key="6">
    <source>
        <dbReference type="ARBA" id="ARBA00022603"/>
    </source>
</evidence>
<dbReference type="Pfam" id="PF01135">
    <property type="entry name" value="PCMT"/>
    <property type="match status" value="1"/>
</dbReference>
<comment type="subcellular location">
    <subcellularLocation>
        <location evidence="1">Cytoplasm</location>
    </subcellularLocation>
</comment>
<dbReference type="InterPro" id="IPR029063">
    <property type="entry name" value="SAM-dependent_MTases_sf"/>
</dbReference>
<evidence type="ECO:0000256" key="2">
    <source>
        <dbReference type="ARBA" id="ARBA00005369"/>
    </source>
</evidence>
<evidence type="ECO:0000313" key="13">
    <source>
        <dbReference type="Proteomes" id="UP000756710"/>
    </source>
</evidence>
<organism evidence="12 13">
    <name type="scientific">Streptomyces iranensis</name>
    <dbReference type="NCBI Taxonomy" id="576784"/>
    <lineage>
        <taxon>Bacteria</taxon>
        <taxon>Bacillati</taxon>
        <taxon>Actinomycetota</taxon>
        <taxon>Actinomycetes</taxon>
        <taxon>Kitasatosporales</taxon>
        <taxon>Streptomycetaceae</taxon>
        <taxon>Streptomyces</taxon>
        <taxon>Streptomyces violaceusniger group</taxon>
    </lineage>
</organism>
<keyword evidence="7" id="KW-0808">Transferase</keyword>
<dbReference type="Proteomes" id="UP000756710">
    <property type="component" value="Unassembled WGS sequence"/>
</dbReference>
<dbReference type="EMBL" id="JAGGLR010000006">
    <property type="protein sequence ID" value="MBP2061485.1"/>
    <property type="molecule type" value="Genomic_DNA"/>
</dbReference>
<evidence type="ECO:0000256" key="4">
    <source>
        <dbReference type="ARBA" id="ARBA00013346"/>
    </source>
</evidence>
<keyword evidence="13" id="KW-1185">Reference proteome</keyword>
<name>A0ABS4MP62_9ACTN</name>
<gene>
    <name evidence="12" type="ORF">J2Z30_002494</name>
</gene>
<evidence type="ECO:0000256" key="5">
    <source>
        <dbReference type="ARBA" id="ARBA00022490"/>
    </source>
</evidence>
<dbReference type="SUPFAM" id="SSF53335">
    <property type="entry name" value="S-adenosyl-L-methionine-dependent methyltransferases"/>
    <property type="match status" value="1"/>
</dbReference>
<evidence type="ECO:0000256" key="11">
    <source>
        <dbReference type="ARBA" id="ARBA00031350"/>
    </source>
</evidence>
<proteinExistence type="inferred from homology"/>
<keyword evidence="5" id="KW-0963">Cytoplasm</keyword>
<comment type="similarity">
    <text evidence="2">Belongs to the methyltransferase superfamily. L-isoaspartyl/D-aspartyl protein methyltransferase family.</text>
</comment>
<keyword evidence="8" id="KW-0949">S-adenosyl-L-methionine</keyword>
<evidence type="ECO:0000256" key="3">
    <source>
        <dbReference type="ARBA" id="ARBA00011890"/>
    </source>
</evidence>
<reference evidence="12 13" key="1">
    <citation type="submission" date="2021-03" db="EMBL/GenBank/DDBJ databases">
        <title>Genomic Encyclopedia of Type Strains, Phase IV (KMG-IV): sequencing the most valuable type-strain genomes for metagenomic binning, comparative biology and taxonomic classification.</title>
        <authorList>
            <person name="Goeker M."/>
        </authorList>
    </citation>
    <scope>NUCLEOTIDE SEQUENCE [LARGE SCALE GENOMIC DNA]</scope>
    <source>
        <strain evidence="12 13">DSM 41954</strain>
    </source>
</reference>
<evidence type="ECO:0000256" key="7">
    <source>
        <dbReference type="ARBA" id="ARBA00022679"/>
    </source>
</evidence>
<accession>A0ABS4MP62</accession>
<dbReference type="PANTHER" id="PTHR11579:SF0">
    <property type="entry name" value="PROTEIN-L-ISOASPARTATE(D-ASPARTATE) O-METHYLTRANSFERASE"/>
    <property type="match status" value="1"/>
</dbReference>
<comment type="caution">
    <text evidence="12">The sequence shown here is derived from an EMBL/GenBank/DDBJ whole genome shotgun (WGS) entry which is preliminary data.</text>
</comment>
<dbReference type="PANTHER" id="PTHR11579">
    <property type="entry name" value="PROTEIN-L-ISOASPARTATE O-METHYLTRANSFERASE"/>
    <property type="match status" value="1"/>
</dbReference>
<evidence type="ECO:0000313" key="12">
    <source>
        <dbReference type="EMBL" id="MBP2061485.1"/>
    </source>
</evidence>
<evidence type="ECO:0000256" key="10">
    <source>
        <dbReference type="ARBA" id="ARBA00031323"/>
    </source>
</evidence>
<dbReference type="CDD" id="cd02440">
    <property type="entry name" value="AdoMet_MTases"/>
    <property type="match status" value="1"/>
</dbReference>
<protein>
    <recommendedName>
        <fullName evidence="4">Protein-L-isoaspartate O-methyltransferase</fullName>
        <ecNumber evidence="3">2.1.1.77</ecNumber>
    </recommendedName>
    <alternativeName>
        <fullName evidence="11">L-isoaspartyl protein carboxyl methyltransferase</fullName>
    </alternativeName>
    <alternativeName>
        <fullName evidence="9">Protein L-isoaspartyl methyltransferase</fullName>
    </alternativeName>
    <alternativeName>
        <fullName evidence="10">Protein-beta-aspartate methyltransferase</fullName>
    </alternativeName>
</protein>
<evidence type="ECO:0000256" key="9">
    <source>
        <dbReference type="ARBA" id="ARBA00030757"/>
    </source>
</evidence>
<dbReference type="EC" id="2.1.1.77" evidence="3"/>